<dbReference type="InterPro" id="IPR000835">
    <property type="entry name" value="HTH_MarR-typ"/>
</dbReference>
<dbReference type="PANTHER" id="PTHR18964:SF149">
    <property type="entry name" value="BIFUNCTIONAL UDP-N-ACETYLGLUCOSAMINE 2-EPIMERASE_N-ACETYLMANNOSAMINE KINASE"/>
    <property type="match status" value="1"/>
</dbReference>
<feature type="domain" description="HTH marR-type" evidence="2">
    <location>
        <begin position="26"/>
        <end position="73"/>
    </location>
</feature>
<dbReference type="EMBL" id="BAAAEW010000025">
    <property type="protein sequence ID" value="GAA0758219.1"/>
    <property type="molecule type" value="Genomic_DNA"/>
</dbReference>
<dbReference type="InterPro" id="IPR043129">
    <property type="entry name" value="ATPase_NBD"/>
</dbReference>
<dbReference type="InterPro" id="IPR036388">
    <property type="entry name" value="WH-like_DNA-bd_sf"/>
</dbReference>
<accession>A0ABN1K8E5</accession>
<sequence>MANVSQPRSDGVATGDQSLLKRINSAALLRLVKTGSGLSRADLAKRSGLTKSTVSLLVQELIDDGWIREAEVPVSGAIGRRPTPLEMDNSRLALLGAEIGVDYLNVVACDLQGRVLAEQLQPYAPGELPATLAALSAMLAQQDKALAQQGRRLLGVGVGIPGTVDAAGRRIGVVPNLGWAGQEIAAPLAALLAEAGVRAAPVKVLNEANAAALSEYVFGEGEGIHPDSLIYLSLGIGVGGGIVLGDRLHLGHDGSAGEVGHTILQLDGPPCRCGSRGCAEAFVSQRAVSLDLTGATAPILPIAELVAKVTAGEPAAVAATERAGRYLGMLMQNICNALDPAVIVLGGPMGQLGAPYLATARASFQALQGRYAFHSTEVRLCRFGLNACAVGAAGAVLHDALLA</sequence>
<reference evidence="3 4" key="1">
    <citation type="journal article" date="2019" name="Int. J. Syst. Evol. Microbiol.">
        <title>The Global Catalogue of Microorganisms (GCM) 10K type strain sequencing project: providing services to taxonomists for standard genome sequencing and annotation.</title>
        <authorList>
            <consortium name="The Broad Institute Genomics Platform"/>
            <consortium name="The Broad Institute Genome Sequencing Center for Infectious Disease"/>
            <person name="Wu L."/>
            <person name="Ma J."/>
        </authorList>
    </citation>
    <scope>NUCLEOTIDE SEQUENCE [LARGE SCALE GENOMIC DNA]</scope>
    <source>
        <strain evidence="3 4">JCM 15503</strain>
    </source>
</reference>
<evidence type="ECO:0000313" key="3">
    <source>
        <dbReference type="EMBL" id="GAA0758219.1"/>
    </source>
</evidence>
<dbReference type="InterPro" id="IPR049874">
    <property type="entry name" value="ROK_cs"/>
</dbReference>
<dbReference type="SUPFAM" id="SSF46785">
    <property type="entry name" value="Winged helix' DNA-binding domain"/>
    <property type="match status" value="1"/>
</dbReference>
<evidence type="ECO:0000313" key="4">
    <source>
        <dbReference type="Proteomes" id="UP001500279"/>
    </source>
</evidence>
<dbReference type="InterPro" id="IPR000600">
    <property type="entry name" value="ROK"/>
</dbReference>
<keyword evidence="4" id="KW-1185">Reference proteome</keyword>
<dbReference type="InterPro" id="IPR036390">
    <property type="entry name" value="WH_DNA-bd_sf"/>
</dbReference>
<dbReference type="Proteomes" id="UP001500279">
    <property type="component" value="Unassembled WGS sequence"/>
</dbReference>
<dbReference type="PANTHER" id="PTHR18964">
    <property type="entry name" value="ROK (REPRESSOR, ORF, KINASE) FAMILY"/>
    <property type="match status" value="1"/>
</dbReference>
<protein>
    <submittedName>
        <fullName evidence="3">ROK family protein</fullName>
    </submittedName>
</protein>
<dbReference type="PROSITE" id="PS01125">
    <property type="entry name" value="ROK"/>
    <property type="match status" value="1"/>
</dbReference>
<dbReference type="SUPFAM" id="SSF53067">
    <property type="entry name" value="Actin-like ATPase domain"/>
    <property type="match status" value="1"/>
</dbReference>
<dbReference type="Gene3D" id="3.30.420.40">
    <property type="match status" value="2"/>
</dbReference>
<dbReference type="Gene3D" id="1.10.10.10">
    <property type="entry name" value="Winged helix-like DNA-binding domain superfamily/Winged helix DNA-binding domain"/>
    <property type="match status" value="1"/>
</dbReference>
<gene>
    <name evidence="3" type="ORF">GCM10009107_38520</name>
</gene>
<organism evidence="3 4">
    <name type="scientific">Ideonella azotifigens</name>
    <dbReference type="NCBI Taxonomy" id="513160"/>
    <lineage>
        <taxon>Bacteria</taxon>
        <taxon>Pseudomonadati</taxon>
        <taxon>Pseudomonadota</taxon>
        <taxon>Betaproteobacteria</taxon>
        <taxon>Burkholderiales</taxon>
        <taxon>Sphaerotilaceae</taxon>
        <taxon>Ideonella</taxon>
    </lineage>
</organism>
<comment type="similarity">
    <text evidence="1">Belongs to the ROK (NagC/XylR) family.</text>
</comment>
<evidence type="ECO:0000259" key="2">
    <source>
        <dbReference type="Pfam" id="PF12802"/>
    </source>
</evidence>
<proteinExistence type="inferred from homology"/>
<dbReference type="Pfam" id="PF12802">
    <property type="entry name" value="MarR_2"/>
    <property type="match status" value="1"/>
</dbReference>
<comment type="caution">
    <text evidence="3">The sequence shown here is derived from an EMBL/GenBank/DDBJ whole genome shotgun (WGS) entry which is preliminary data.</text>
</comment>
<evidence type="ECO:0000256" key="1">
    <source>
        <dbReference type="ARBA" id="ARBA00006479"/>
    </source>
</evidence>
<name>A0ABN1K8E5_9BURK</name>
<dbReference type="RefSeq" id="WP_231012174.1">
    <property type="nucleotide sequence ID" value="NZ_BAAAEW010000025.1"/>
</dbReference>
<dbReference type="Pfam" id="PF00480">
    <property type="entry name" value="ROK"/>
    <property type="match status" value="1"/>
</dbReference>